<evidence type="ECO:0000256" key="1">
    <source>
        <dbReference type="ARBA" id="ARBA00005656"/>
    </source>
</evidence>
<dbReference type="PIRSF" id="PIRSF000428">
    <property type="entry name" value="P_Ac_trans"/>
    <property type="match status" value="1"/>
</dbReference>
<sequence length="300" mass="32440">MKNFEQALELARSKGRKTVSVACAQDRDVLLAVDKAREAGIVDAILVGDEKKIREIAAANSVDLNNYRVVDREDLTEAAREAVRLVSSGEAHMLMKGLVDTSIVLKAVLDKEIGLRGDSILSHVAVFEIEGWDRLFYVTDAAMNIAPNLDAKKKIIENAVKVARSLEVETPKVACLCAKEKVNEKMPDTVDAKALEDMNKNGELKDCLVGGPFALDNAISEEAAKHKGMDHPVAGRADILMTGDIEAGNVLYKSMAFFAKSKNAGIIVGARKPIILTSRADNEEAKLNSIILGSLTADKL</sequence>
<dbReference type="SUPFAM" id="SSF53659">
    <property type="entry name" value="Isocitrate/Isopropylmalate dehydrogenase-like"/>
    <property type="match status" value="1"/>
</dbReference>
<protein>
    <submittedName>
        <fullName evidence="5">Phosphate butyryltransferase</fullName>
    </submittedName>
</protein>
<evidence type="ECO:0000313" key="6">
    <source>
        <dbReference type="Proteomes" id="UP001144471"/>
    </source>
</evidence>
<dbReference type="InterPro" id="IPR050500">
    <property type="entry name" value="Phos_Acetyltrans/Butyryltrans"/>
</dbReference>
<evidence type="ECO:0000256" key="3">
    <source>
        <dbReference type="ARBA" id="ARBA00023315"/>
    </source>
</evidence>
<evidence type="ECO:0000259" key="4">
    <source>
        <dbReference type="Pfam" id="PF01515"/>
    </source>
</evidence>
<comment type="similarity">
    <text evidence="1">Belongs to the phosphate acetyltransferase and butyryltransferase family.</text>
</comment>
<dbReference type="InterPro" id="IPR012147">
    <property type="entry name" value="P_Ac_Bu_trans"/>
</dbReference>
<accession>A0A9W6LM52</accession>
<proteinExistence type="inferred from homology"/>
<dbReference type="PANTHER" id="PTHR43356:SF2">
    <property type="entry name" value="PHOSPHATE ACETYLTRANSFERASE"/>
    <property type="match status" value="1"/>
</dbReference>
<dbReference type="RefSeq" id="WP_281832227.1">
    <property type="nucleotide sequence ID" value="NZ_BSDY01000001.1"/>
</dbReference>
<dbReference type="InterPro" id="IPR002505">
    <property type="entry name" value="PTA_PTB"/>
</dbReference>
<dbReference type="Gene3D" id="3.40.718.10">
    <property type="entry name" value="Isopropylmalate Dehydrogenase"/>
    <property type="match status" value="1"/>
</dbReference>
<dbReference type="NCBIfam" id="NF004472">
    <property type="entry name" value="PRK05805.1"/>
    <property type="match status" value="1"/>
</dbReference>
<dbReference type="NCBIfam" id="NF006045">
    <property type="entry name" value="PRK08190.1"/>
    <property type="match status" value="1"/>
</dbReference>
<reference evidence="5" key="1">
    <citation type="submission" date="2022-12" db="EMBL/GenBank/DDBJ databases">
        <title>Reference genome sequencing for broad-spectrum identification of bacterial and archaeal isolates by mass spectrometry.</title>
        <authorList>
            <person name="Sekiguchi Y."/>
            <person name="Tourlousse D.M."/>
        </authorList>
    </citation>
    <scope>NUCLEOTIDE SEQUENCE</scope>
    <source>
        <strain evidence="5">10succ1</strain>
    </source>
</reference>
<dbReference type="EMBL" id="BSDY01000001">
    <property type="protein sequence ID" value="GLI54545.1"/>
    <property type="molecule type" value="Genomic_DNA"/>
</dbReference>
<comment type="caution">
    <text evidence="5">The sequence shown here is derived from an EMBL/GenBank/DDBJ whole genome shotgun (WGS) entry which is preliminary data.</text>
</comment>
<keyword evidence="2" id="KW-0808">Transferase</keyword>
<gene>
    <name evidence="5" type="primary">ptb</name>
    <name evidence="5" type="ORF">PM10SUCC1_00600</name>
</gene>
<dbReference type="PANTHER" id="PTHR43356">
    <property type="entry name" value="PHOSPHATE ACETYLTRANSFERASE"/>
    <property type="match status" value="1"/>
</dbReference>
<keyword evidence="6" id="KW-1185">Reference proteome</keyword>
<feature type="domain" description="Phosphate acetyl/butaryl transferase" evidence="4">
    <location>
        <begin position="74"/>
        <end position="292"/>
    </location>
</feature>
<dbReference type="Proteomes" id="UP001144471">
    <property type="component" value="Unassembled WGS sequence"/>
</dbReference>
<dbReference type="GO" id="GO:0016746">
    <property type="term" value="F:acyltransferase activity"/>
    <property type="evidence" value="ECO:0007669"/>
    <property type="project" value="UniProtKB-KW"/>
</dbReference>
<name>A0A9W6LM52_9FUSO</name>
<keyword evidence="3" id="KW-0012">Acyltransferase</keyword>
<evidence type="ECO:0000256" key="2">
    <source>
        <dbReference type="ARBA" id="ARBA00022679"/>
    </source>
</evidence>
<evidence type="ECO:0000313" key="5">
    <source>
        <dbReference type="EMBL" id="GLI54545.1"/>
    </source>
</evidence>
<dbReference type="AlphaFoldDB" id="A0A9W6LM52"/>
<dbReference type="Pfam" id="PF01515">
    <property type="entry name" value="PTA_PTB"/>
    <property type="match status" value="1"/>
</dbReference>
<organism evidence="5 6">
    <name type="scientific">Propionigenium maris DSM 9537</name>
    <dbReference type="NCBI Taxonomy" id="1123000"/>
    <lineage>
        <taxon>Bacteria</taxon>
        <taxon>Fusobacteriati</taxon>
        <taxon>Fusobacteriota</taxon>
        <taxon>Fusobacteriia</taxon>
        <taxon>Fusobacteriales</taxon>
        <taxon>Fusobacteriaceae</taxon>
        <taxon>Propionigenium</taxon>
    </lineage>
</organism>